<keyword evidence="2" id="KW-0479">Metal-binding</keyword>
<evidence type="ECO:0000313" key="11">
    <source>
        <dbReference type="EMBL" id="MDP9850448.1"/>
    </source>
</evidence>
<evidence type="ECO:0000256" key="7">
    <source>
        <dbReference type="ARBA" id="ARBA00024060"/>
    </source>
</evidence>
<sequence length="427" mass="46181">MSPARVHNASPSLTPADGRERFVTSPYYRGGGRVDESAQGFTVHAEFHLQCEVRLVSGVFDPASPDLAEVYRPFGRCVAIVDEHVHRVYGDAIAAYFAGCGIELLVMVCRALEADKTLSTVARIVDYLGPNGREVTRNEPVLVIGGGVLSDTAGLACALLHRRTPYVMVATSLVAAIDAGPSPRTCVNTDGLKNSVGAYHPPALTLVDRSLFVTQSAKTFRHGLAEVLKMAIVDDEALFTLLEERGPDLVTSRLASAPPSAAAATDEAIIYRTLRSYLGHEGPNMFETYQDRPHAFGHTWSPGFEPAARLLHGHAVSIEMAFSATMATVMGWISASDRDRILNLCQRLDLAIYHPVITKVDTLTRAQQAMRAKRGGHALWAPLPRAAIGQCDYAQDISDELLKETIETHRGLCTARQNSGGIDPLLG</sequence>
<dbReference type="GO" id="GO:0003856">
    <property type="term" value="F:3-dehydroquinate synthase activity"/>
    <property type="evidence" value="ECO:0007669"/>
    <property type="project" value="UniProtKB-EC"/>
</dbReference>
<reference evidence="11 12" key="1">
    <citation type="submission" date="2023-07" db="EMBL/GenBank/DDBJ databases">
        <title>Sequencing the genomes of 1000 actinobacteria strains.</title>
        <authorList>
            <person name="Klenk H.-P."/>
        </authorList>
    </citation>
    <scope>NUCLEOTIDE SEQUENCE [LARGE SCALE GENOMIC DNA]</scope>
    <source>
        <strain evidence="11 12">DSM 46740</strain>
    </source>
</reference>
<dbReference type="PANTHER" id="PTHR43622:SF3">
    <property type="entry name" value="2-EPI-5-EPI-VALIOLONE SYNTHASE"/>
    <property type="match status" value="1"/>
</dbReference>
<dbReference type="PANTHER" id="PTHR43622">
    <property type="entry name" value="3-DEHYDROQUINATE SYNTHASE"/>
    <property type="match status" value="1"/>
</dbReference>
<evidence type="ECO:0000256" key="5">
    <source>
        <dbReference type="ARBA" id="ARBA00023239"/>
    </source>
</evidence>
<proteinExistence type="predicted"/>
<dbReference type="SUPFAM" id="SSF56796">
    <property type="entry name" value="Dehydroquinate synthase-like"/>
    <property type="match status" value="1"/>
</dbReference>
<comment type="caution">
    <text evidence="11">The sequence shown here is derived from an EMBL/GenBank/DDBJ whole genome shotgun (WGS) entry which is preliminary data.</text>
</comment>
<dbReference type="InterPro" id="IPR030960">
    <property type="entry name" value="DHQS/DOIS_N"/>
</dbReference>
<evidence type="ECO:0000256" key="2">
    <source>
        <dbReference type="ARBA" id="ARBA00022723"/>
    </source>
</evidence>
<dbReference type="EC" id="4.2.3.152" evidence="7"/>
<dbReference type="Pfam" id="PF24621">
    <property type="entry name" value="DHQS_C"/>
    <property type="match status" value="1"/>
</dbReference>
<dbReference type="Gene3D" id="3.40.50.1970">
    <property type="match status" value="1"/>
</dbReference>
<dbReference type="CDD" id="cd08199">
    <property type="entry name" value="EEVS"/>
    <property type="match status" value="1"/>
</dbReference>
<evidence type="ECO:0000256" key="4">
    <source>
        <dbReference type="ARBA" id="ARBA00023027"/>
    </source>
</evidence>
<dbReference type="Pfam" id="PF01761">
    <property type="entry name" value="DHQ_synthase"/>
    <property type="match status" value="1"/>
</dbReference>
<dbReference type="Gene3D" id="1.20.1090.10">
    <property type="entry name" value="Dehydroquinate synthase-like - alpha domain"/>
    <property type="match status" value="1"/>
</dbReference>
<name>A0ABT9QUK2_9ACTN</name>
<dbReference type="InterPro" id="IPR035872">
    <property type="entry name" value="EEVS-like"/>
</dbReference>
<accession>A0ABT9QUK2</accession>
<evidence type="ECO:0000256" key="3">
    <source>
        <dbReference type="ARBA" id="ARBA00022741"/>
    </source>
</evidence>
<evidence type="ECO:0000256" key="8">
    <source>
        <dbReference type="ARBA" id="ARBA00024092"/>
    </source>
</evidence>
<dbReference type="EMBL" id="JAUSQU010000003">
    <property type="protein sequence ID" value="MDP9850448.1"/>
    <property type="molecule type" value="Genomic_DNA"/>
</dbReference>
<evidence type="ECO:0000259" key="9">
    <source>
        <dbReference type="Pfam" id="PF01761"/>
    </source>
</evidence>
<comment type="catalytic activity">
    <reaction evidence="6">
        <text>D-sedoheptulose 7-phosphate = 2-epi-5-epi-valiolone + phosphate</text>
        <dbReference type="Rhea" id="RHEA:44184"/>
        <dbReference type="ChEBI" id="CHEBI:43474"/>
        <dbReference type="ChEBI" id="CHEBI:57483"/>
        <dbReference type="ChEBI" id="CHEBI:84187"/>
        <dbReference type="EC" id="4.2.3.152"/>
    </reaction>
</comment>
<organism evidence="11 12">
    <name type="scientific">Streptosporangium lutulentum</name>
    <dbReference type="NCBI Taxonomy" id="1461250"/>
    <lineage>
        <taxon>Bacteria</taxon>
        <taxon>Bacillati</taxon>
        <taxon>Actinomycetota</taxon>
        <taxon>Actinomycetes</taxon>
        <taxon>Streptosporangiales</taxon>
        <taxon>Streptosporangiaceae</taxon>
        <taxon>Streptosporangium</taxon>
    </lineage>
</organism>
<dbReference type="InterPro" id="IPR056179">
    <property type="entry name" value="DHQS_C"/>
</dbReference>
<dbReference type="RefSeq" id="WP_307569487.1">
    <property type="nucleotide sequence ID" value="NZ_JAUSQU010000003.1"/>
</dbReference>
<feature type="domain" description="3-dehydroquinate synthase C-terminal" evidence="10">
    <location>
        <begin position="223"/>
        <end position="363"/>
    </location>
</feature>
<evidence type="ECO:0000259" key="10">
    <source>
        <dbReference type="Pfam" id="PF24621"/>
    </source>
</evidence>
<dbReference type="Proteomes" id="UP001225356">
    <property type="component" value="Unassembled WGS sequence"/>
</dbReference>
<comment type="cofactor">
    <cofactor evidence="1">
        <name>NAD(+)</name>
        <dbReference type="ChEBI" id="CHEBI:57540"/>
    </cofactor>
</comment>
<feature type="domain" description="3-dehydroquinate synthase N-terminal" evidence="9">
    <location>
        <begin position="109"/>
        <end position="221"/>
    </location>
</feature>
<keyword evidence="12" id="KW-1185">Reference proteome</keyword>
<evidence type="ECO:0000256" key="1">
    <source>
        <dbReference type="ARBA" id="ARBA00001911"/>
    </source>
</evidence>
<keyword evidence="4" id="KW-0520">NAD</keyword>
<gene>
    <name evidence="11" type="ORF">J2853_009744</name>
</gene>
<keyword evidence="3" id="KW-0547">Nucleotide-binding</keyword>
<evidence type="ECO:0000256" key="6">
    <source>
        <dbReference type="ARBA" id="ARBA00023993"/>
    </source>
</evidence>
<dbReference type="InterPro" id="IPR050071">
    <property type="entry name" value="Dehydroquinate_synthase"/>
</dbReference>
<protein>
    <recommendedName>
        <fullName evidence="8">2-epi-5-epi-valiolone synthase</fullName>
        <ecNumber evidence="7">4.2.3.152</ecNumber>
    </recommendedName>
</protein>
<keyword evidence="5 11" id="KW-0456">Lyase</keyword>
<evidence type="ECO:0000313" key="12">
    <source>
        <dbReference type="Proteomes" id="UP001225356"/>
    </source>
</evidence>